<gene>
    <name evidence="8" type="ORF">TGEB3V08_LOCUS6396</name>
</gene>
<dbReference type="FunFam" id="2.30.29.170:FF:000002">
    <property type="entry name" value="EF-hand domain (C-terminal) containing 1"/>
    <property type="match status" value="1"/>
</dbReference>
<dbReference type="GO" id="GO:0043014">
    <property type="term" value="F:alpha-tubulin binding"/>
    <property type="evidence" value="ECO:0007669"/>
    <property type="project" value="TreeGrafter"/>
</dbReference>
<evidence type="ECO:0000256" key="4">
    <source>
        <dbReference type="ARBA" id="ARBA00023212"/>
    </source>
</evidence>
<dbReference type="InterPro" id="IPR040193">
    <property type="entry name" value="EFHC1/EFHC2/EFHB"/>
</dbReference>
<feature type="region of interest" description="Disordered" evidence="6">
    <location>
        <begin position="525"/>
        <end position="548"/>
    </location>
</feature>
<dbReference type="FunFam" id="2.30.29.170:FF:000001">
    <property type="entry name" value="EF-hand domain containing 1"/>
    <property type="match status" value="1"/>
</dbReference>
<dbReference type="GO" id="GO:0000281">
    <property type="term" value="P:mitotic cytokinesis"/>
    <property type="evidence" value="ECO:0007669"/>
    <property type="project" value="TreeGrafter"/>
</dbReference>
<evidence type="ECO:0000256" key="2">
    <source>
        <dbReference type="ARBA" id="ARBA00022490"/>
    </source>
</evidence>
<sequence length="577" mass="67461">MTTINEAVYLFLGLQRMRFDLRFDWFSRAEDLGAERMKYDPSLTYGRVKNHGPSEFRPHFVLYDKKTLMFRAFFKQSVFESPTEHFRVRHVNILYFLEDDTITVLEPEVENSGLVQGRLVRRGKIPKTSLEDYWHWKDLNVGIDVSFYGIVLHIVDCDNFTKEGEFMESQGMELNQPEDLPVDPYTTERGLKARQPTNKTQLVDDKLRRFLEFDGKVLRFYVVWDDRESDDCTELTPYVLYYYLSDDTMEVQEVQSKNSGKDPFPLLLRKIKLPKNWKDLPVNFPSLYLEVSDKEVTEYYTPKDLLVGETIFILGRRFLIYDCDSFTRKYFKKVLNIEQGKPIQVFPPKRTHPKPTIPPHMGFGTPEDSLQSCLSLQPKSPKKDIVRYVYNANKHLRYEARLDWVHPEDKDRKFIILYSLSNCHLSIMEPPIRNSGIIGGRFLSPTLVPKPGTDPSNPEYYTPADIYIGAILVVFNHRFIITGADLFVHRYAEANPEKFPPEVVDNIRNYMFCNGLLKDDIELRSKQQAEEQREKERDQMCTENNSPHCAIEAAPTLTQECEYPDAPSEKQDHTDTN</sequence>
<feature type="domain" description="DM10" evidence="7">
    <location>
        <begin position="214"/>
        <end position="335"/>
    </location>
</feature>
<dbReference type="AlphaFoldDB" id="A0A7R9JZR0"/>
<dbReference type="GO" id="GO:0060285">
    <property type="term" value="P:cilium-dependent cell motility"/>
    <property type="evidence" value="ECO:0007669"/>
    <property type="project" value="TreeGrafter"/>
</dbReference>
<dbReference type="GO" id="GO:0072686">
    <property type="term" value="C:mitotic spindle"/>
    <property type="evidence" value="ECO:0007669"/>
    <property type="project" value="TreeGrafter"/>
</dbReference>
<dbReference type="Pfam" id="PF06565">
    <property type="entry name" value="DM10_dom"/>
    <property type="match status" value="3"/>
</dbReference>
<evidence type="ECO:0000256" key="5">
    <source>
        <dbReference type="ARBA" id="ARBA00023273"/>
    </source>
</evidence>
<feature type="compositionally biased region" description="Basic and acidic residues" evidence="6">
    <location>
        <begin position="525"/>
        <end position="540"/>
    </location>
</feature>
<feature type="domain" description="DM10" evidence="7">
    <location>
        <begin position="64"/>
        <end position="169"/>
    </location>
</feature>
<dbReference type="EMBL" id="OE841600">
    <property type="protein sequence ID" value="CAD7596421.1"/>
    <property type="molecule type" value="Genomic_DNA"/>
</dbReference>
<keyword evidence="2" id="KW-0963">Cytoplasm</keyword>
<keyword evidence="4" id="KW-0206">Cytoskeleton</keyword>
<evidence type="ECO:0000256" key="3">
    <source>
        <dbReference type="ARBA" id="ARBA00022737"/>
    </source>
</evidence>
<reference evidence="8" key="1">
    <citation type="submission" date="2020-11" db="EMBL/GenBank/DDBJ databases">
        <authorList>
            <person name="Tran Van P."/>
        </authorList>
    </citation>
    <scope>NUCLEOTIDE SEQUENCE</scope>
</reference>
<dbReference type="PROSITE" id="PS51336">
    <property type="entry name" value="DM10"/>
    <property type="match status" value="3"/>
</dbReference>
<dbReference type="Gene3D" id="2.30.29.170">
    <property type="match status" value="3"/>
</dbReference>
<dbReference type="PANTHER" id="PTHR12086:SF9">
    <property type="entry name" value="EF-HAND DOMAIN-CONTAINING PROTEIN 1"/>
    <property type="match status" value="1"/>
</dbReference>
<evidence type="ECO:0000313" key="8">
    <source>
        <dbReference type="EMBL" id="CAD7596421.1"/>
    </source>
</evidence>
<evidence type="ECO:0000259" key="7">
    <source>
        <dbReference type="PROSITE" id="PS51336"/>
    </source>
</evidence>
<dbReference type="PANTHER" id="PTHR12086">
    <property type="entry name" value="EF-HAND DOMAIN C-TERMINAL CONTAINING PROTEIN"/>
    <property type="match status" value="1"/>
</dbReference>
<protein>
    <recommendedName>
        <fullName evidence="7">DM10 domain-containing protein</fullName>
    </recommendedName>
</protein>
<dbReference type="GO" id="GO:0005930">
    <property type="term" value="C:axoneme"/>
    <property type="evidence" value="ECO:0007669"/>
    <property type="project" value="UniProtKB-SubCell"/>
</dbReference>
<dbReference type="InterPro" id="IPR006602">
    <property type="entry name" value="DM10_dom"/>
</dbReference>
<name>A0A7R9JZR0_TIMGE</name>
<proteinExistence type="predicted"/>
<comment type="subcellular location">
    <subcellularLocation>
        <location evidence="1">Cytoplasm</location>
        <location evidence="1">Cytoskeleton</location>
        <location evidence="1">Cilium axoneme</location>
    </subcellularLocation>
</comment>
<evidence type="ECO:0000256" key="6">
    <source>
        <dbReference type="SAM" id="MobiDB-lite"/>
    </source>
</evidence>
<accession>A0A7R9JZR0</accession>
<evidence type="ECO:0000256" key="1">
    <source>
        <dbReference type="ARBA" id="ARBA00004430"/>
    </source>
</evidence>
<feature type="domain" description="DM10" evidence="7">
    <location>
        <begin position="392"/>
        <end position="496"/>
    </location>
</feature>
<dbReference type="GO" id="GO:0007052">
    <property type="term" value="P:mitotic spindle organization"/>
    <property type="evidence" value="ECO:0007669"/>
    <property type="project" value="TreeGrafter"/>
</dbReference>
<organism evidence="8">
    <name type="scientific">Timema genevievae</name>
    <name type="common">Walking stick</name>
    <dbReference type="NCBI Taxonomy" id="629358"/>
    <lineage>
        <taxon>Eukaryota</taxon>
        <taxon>Metazoa</taxon>
        <taxon>Ecdysozoa</taxon>
        <taxon>Arthropoda</taxon>
        <taxon>Hexapoda</taxon>
        <taxon>Insecta</taxon>
        <taxon>Pterygota</taxon>
        <taxon>Neoptera</taxon>
        <taxon>Polyneoptera</taxon>
        <taxon>Phasmatodea</taxon>
        <taxon>Timematodea</taxon>
        <taxon>Timematoidea</taxon>
        <taxon>Timematidae</taxon>
        <taxon>Timema</taxon>
    </lineage>
</organism>
<keyword evidence="3" id="KW-0677">Repeat</keyword>
<dbReference type="FunFam" id="2.30.29.170:FF:000004">
    <property type="entry name" value="EF-hand domain containing 2"/>
    <property type="match status" value="1"/>
</dbReference>
<keyword evidence="5" id="KW-0966">Cell projection</keyword>
<dbReference type="SMART" id="SM00676">
    <property type="entry name" value="DM10"/>
    <property type="match status" value="3"/>
</dbReference>